<dbReference type="SUPFAM" id="SSF111369">
    <property type="entry name" value="HlyD-like secretion proteins"/>
    <property type="match status" value="1"/>
</dbReference>
<feature type="domain" description="CusB-like beta-barrel" evidence="3">
    <location>
        <begin position="415"/>
        <end position="484"/>
    </location>
</feature>
<keyword evidence="5" id="KW-1185">Reference proteome</keyword>
<organism evidence="4 5">
    <name type="scientific">Xylella taiwanensis</name>
    <dbReference type="NCBI Taxonomy" id="1444770"/>
    <lineage>
        <taxon>Bacteria</taxon>
        <taxon>Pseudomonadati</taxon>
        <taxon>Pseudomonadota</taxon>
        <taxon>Gammaproteobacteria</taxon>
        <taxon>Lysobacterales</taxon>
        <taxon>Lysobacteraceae</taxon>
        <taxon>Xylella</taxon>
    </lineage>
</organism>
<dbReference type="Gene3D" id="3.50.50.60">
    <property type="entry name" value="FAD/NAD(P)-binding domain"/>
    <property type="match status" value="1"/>
</dbReference>
<dbReference type="Gene3D" id="2.40.420.20">
    <property type="match status" value="1"/>
</dbReference>
<evidence type="ECO:0000313" key="5">
    <source>
        <dbReference type="Proteomes" id="UP001430701"/>
    </source>
</evidence>
<protein>
    <submittedName>
        <fullName evidence="4">Efflux RND transporter periplasmic adaptor subunit</fullName>
    </submittedName>
</protein>
<dbReference type="InterPro" id="IPR036188">
    <property type="entry name" value="FAD/NAD-bd_sf"/>
</dbReference>
<accession>A0ABS8TXV3</accession>
<dbReference type="EMBL" id="JAJPPU010000002">
    <property type="protein sequence ID" value="MCD8473896.1"/>
    <property type="molecule type" value="Genomic_DNA"/>
</dbReference>
<dbReference type="InterPro" id="IPR058625">
    <property type="entry name" value="MdtA-like_BSH"/>
</dbReference>
<reference evidence="4" key="1">
    <citation type="submission" date="2021-11" db="EMBL/GenBank/DDBJ databases">
        <title>Genome sequence of Xylella taiwanensis PLS432.</title>
        <authorList>
            <person name="Weng L.-W."/>
            <person name="Su C.-C."/>
            <person name="Tsai C.-W."/>
            <person name="Kuo C.-H."/>
        </authorList>
    </citation>
    <scope>NUCLEOTIDE SEQUENCE</scope>
    <source>
        <strain evidence="4">PLS432</strain>
    </source>
</reference>
<dbReference type="InterPro" id="IPR006143">
    <property type="entry name" value="RND_pump_MFP"/>
</dbReference>
<dbReference type="NCBIfam" id="TIGR01730">
    <property type="entry name" value="RND_mfp"/>
    <property type="match status" value="1"/>
</dbReference>
<evidence type="ECO:0000313" key="4">
    <source>
        <dbReference type="EMBL" id="MCD8473896.1"/>
    </source>
</evidence>
<gene>
    <name evidence="4" type="ORF">LPH55_10635</name>
</gene>
<name>A0ABS8TXV3_9GAMM</name>
<dbReference type="Gene3D" id="1.10.287.470">
    <property type="entry name" value="Helix hairpin bin"/>
    <property type="match status" value="1"/>
</dbReference>
<comment type="caution">
    <text evidence="4">The sequence shown here is derived from an EMBL/GenBank/DDBJ whole genome shotgun (WGS) entry which is preliminary data.</text>
</comment>
<proteinExistence type="inferred from homology"/>
<comment type="similarity">
    <text evidence="1">Belongs to the membrane fusion protein (MFP) (TC 8.A.1) family.</text>
</comment>
<dbReference type="Gene3D" id="2.40.30.170">
    <property type="match status" value="1"/>
</dbReference>
<dbReference type="Proteomes" id="UP001430701">
    <property type="component" value="Unassembled WGS sequence"/>
</dbReference>
<dbReference type="PANTHER" id="PTHR30469:SF18">
    <property type="entry name" value="RESISTANCE-NODULATION-CELL DIVISION (RND) EFFLUX MEMBRANE FUSION PROTEIN-RELATED"/>
    <property type="match status" value="1"/>
</dbReference>
<feature type="domain" description="Multidrug resistance protein MdtA-like barrel-sandwich hybrid" evidence="2">
    <location>
        <begin position="267"/>
        <end position="407"/>
    </location>
</feature>
<sequence length="571" mass="61042">MSTVLVLGAGIGDMNAADALHDELSSEHRVVVLSEIAIFSFTQWNQWGTVGWCAPTEVQRDASGSLVNQGIDLLSGGGGIEPGNGRVLLYYIAEILPALFCQFLSSGDECRTKCQLFWCRLRVRDDLRRQPAQVQAARLCGAVGVHRFWCDGWCGQAEQHAWLPTSDTCTSVTRPNTHPLGSVQPLCCSSARGSSRAVRLSEALPVIVRLCLFRPWYLLFLSLAFAACSSQSAPLTPPAPPVLSTVPARTMADRSLVSWDGVVEAVRHATLSSQTSGRVAGVYVDIGDHVAAGAVLLRLTAVEQQADSHIAQAELAAAQAQLAQAQAYWKRIEALAPSQYVSRAQVDVARTAYDAARANRDAAHARLIGTGQQAVYTVVRAPYSGVVVARNVEVDETVVAGQPLMAIYVPGGTRIDVQVPQTVADTLRAQPQARVILATGRTLEAARVIVHPRADATTHTVGVRVLLPLDAQAIVPGTTAKVVFPGGATQAATPWIPAAALFLRGELVGAYVVTPQRIVLRQLRLGERRGDQVEVLAGIGLGERVAVDPLQALQTLQVMRRVRGVGAGRDE</sequence>
<evidence type="ECO:0000259" key="2">
    <source>
        <dbReference type="Pfam" id="PF25917"/>
    </source>
</evidence>
<evidence type="ECO:0000259" key="3">
    <source>
        <dbReference type="Pfam" id="PF25954"/>
    </source>
</evidence>
<dbReference type="InterPro" id="IPR058792">
    <property type="entry name" value="Beta-barrel_RND_2"/>
</dbReference>
<dbReference type="Pfam" id="PF25917">
    <property type="entry name" value="BSH_RND"/>
    <property type="match status" value="1"/>
</dbReference>
<dbReference type="Pfam" id="PF25954">
    <property type="entry name" value="Beta-barrel_RND_2"/>
    <property type="match status" value="1"/>
</dbReference>
<dbReference type="RefSeq" id="WP_230439298.1">
    <property type="nucleotide sequence ID" value="NZ_CP087680.1"/>
</dbReference>
<dbReference type="Gene3D" id="2.40.50.100">
    <property type="match status" value="1"/>
</dbReference>
<evidence type="ECO:0000256" key="1">
    <source>
        <dbReference type="ARBA" id="ARBA00009477"/>
    </source>
</evidence>
<dbReference type="PANTHER" id="PTHR30469">
    <property type="entry name" value="MULTIDRUG RESISTANCE PROTEIN MDTA"/>
    <property type="match status" value="1"/>
</dbReference>